<name>A0A0A9BXZ1_ARUDO</name>
<protein>
    <submittedName>
        <fullName evidence="2">Uncharacterized protein</fullName>
    </submittedName>
</protein>
<feature type="compositionally biased region" description="Polar residues" evidence="1">
    <location>
        <begin position="1"/>
        <end position="12"/>
    </location>
</feature>
<organism evidence="2">
    <name type="scientific">Arundo donax</name>
    <name type="common">Giant reed</name>
    <name type="synonym">Donax arundinaceus</name>
    <dbReference type="NCBI Taxonomy" id="35708"/>
    <lineage>
        <taxon>Eukaryota</taxon>
        <taxon>Viridiplantae</taxon>
        <taxon>Streptophyta</taxon>
        <taxon>Embryophyta</taxon>
        <taxon>Tracheophyta</taxon>
        <taxon>Spermatophyta</taxon>
        <taxon>Magnoliopsida</taxon>
        <taxon>Liliopsida</taxon>
        <taxon>Poales</taxon>
        <taxon>Poaceae</taxon>
        <taxon>PACMAD clade</taxon>
        <taxon>Arundinoideae</taxon>
        <taxon>Arundineae</taxon>
        <taxon>Arundo</taxon>
    </lineage>
</organism>
<sequence length="22" mass="2773">MHPMTDKNQCSRPHQYRLDDYH</sequence>
<feature type="region of interest" description="Disordered" evidence="1">
    <location>
        <begin position="1"/>
        <end position="22"/>
    </location>
</feature>
<dbReference type="EMBL" id="GBRH01228961">
    <property type="protein sequence ID" value="JAD68934.1"/>
    <property type="molecule type" value="Transcribed_RNA"/>
</dbReference>
<reference evidence="2" key="2">
    <citation type="journal article" date="2015" name="Data Brief">
        <title>Shoot transcriptome of the giant reed, Arundo donax.</title>
        <authorList>
            <person name="Barrero R.A."/>
            <person name="Guerrero F.D."/>
            <person name="Moolhuijzen P."/>
            <person name="Goolsby J.A."/>
            <person name="Tidwell J."/>
            <person name="Bellgard S.E."/>
            <person name="Bellgard M.I."/>
        </authorList>
    </citation>
    <scope>NUCLEOTIDE SEQUENCE</scope>
    <source>
        <tissue evidence="2">Shoot tissue taken approximately 20 cm above the soil surface</tissue>
    </source>
</reference>
<evidence type="ECO:0000313" key="2">
    <source>
        <dbReference type="EMBL" id="JAD68934.1"/>
    </source>
</evidence>
<dbReference type="AlphaFoldDB" id="A0A0A9BXZ1"/>
<reference evidence="2" key="1">
    <citation type="submission" date="2014-09" db="EMBL/GenBank/DDBJ databases">
        <authorList>
            <person name="Magalhaes I.L.F."/>
            <person name="Oliveira U."/>
            <person name="Santos F.R."/>
            <person name="Vidigal T.H.D.A."/>
            <person name="Brescovit A.D."/>
            <person name="Santos A.J."/>
        </authorList>
    </citation>
    <scope>NUCLEOTIDE SEQUENCE</scope>
    <source>
        <tissue evidence="2">Shoot tissue taken approximately 20 cm above the soil surface</tissue>
    </source>
</reference>
<proteinExistence type="predicted"/>
<evidence type="ECO:0000256" key="1">
    <source>
        <dbReference type="SAM" id="MobiDB-lite"/>
    </source>
</evidence>
<accession>A0A0A9BXZ1</accession>